<dbReference type="Gene3D" id="3.80.10.10">
    <property type="entry name" value="Ribonuclease Inhibitor"/>
    <property type="match status" value="1"/>
</dbReference>
<dbReference type="KEGG" id="mbe:MBM_02772"/>
<reference evidence="2 3" key="1">
    <citation type="journal article" date="2012" name="BMC Genomics">
        <title>Sequencing the genome of Marssonina brunnea reveals fungus-poplar co-evolution.</title>
        <authorList>
            <person name="Zhu S."/>
            <person name="Cao Y.-Z."/>
            <person name="Jiang C."/>
            <person name="Tan B.-Y."/>
            <person name="Wang Z."/>
            <person name="Feng S."/>
            <person name="Zhang L."/>
            <person name="Su X.-H."/>
            <person name="Brejova B."/>
            <person name="Vinar T."/>
            <person name="Xu M."/>
            <person name="Wang M.-X."/>
            <person name="Zhang S.-G."/>
            <person name="Huang M.-R."/>
            <person name="Wu R."/>
            <person name="Zhou Y."/>
        </authorList>
    </citation>
    <scope>NUCLEOTIDE SEQUENCE [LARGE SCALE GENOMIC DNA]</scope>
    <source>
        <strain evidence="2 3">MB_m1</strain>
    </source>
</reference>
<dbReference type="OrthoDB" id="5213490at2759"/>
<dbReference type="AlphaFoldDB" id="K1WPH3"/>
<dbReference type="SUPFAM" id="SSF52047">
    <property type="entry name" value="RNI-like"/>
    <property type="match status" value="1"/>
</dbReference>
<dbReference type="eggNOG" id="ENOG502S6PB">
    <property type="taxonomic scope" value="Eukaryota"/>
</dbReference>
<dbReference type="HOGENOM" id="CLU_428316_0_0_1"/>
<gene>
    <name evidence="2" type="ORF">MBM_02772</name>
</gene>
<proteinExistence type="predicted"/>
<keyword evidence="3" id="KW-1185">Reference proteome</keyword>
<dbReference type="InterPro" id="IPR032675">
    <property type="entry name" value="LRR_dom_sf"/>
</dbReference>
<dbReference type="GeneID" id="18758707"/>
<dbReference type="EMBL" id="JH921431">
    <property type="protein sequence ID" value="EKD19535.1"/>
    <property type="molecule type" value="Genomic_DNA"/>
</dbReference>
<sequence length="639" mass="71806">MSLPRYETAKDHYQAGISALAPYLDIETLRAMVQANRRFFHIFSSCLWEDPVKYLLLSDTHSPFERFVALLLRPPFQKNNVFVKSLDVRPILQEAFKRQHERDYWKNEPDLNLETVLRFITKMPNLKYLILDGMPSVGDGTYRDTSPGSGLDMLVFSVASCFTVDVSLVLRQPRFHHLMYLDMSGTDTTQSSFWQLEHLDLQNLRVLKMRQLRLTTIPNFVLRCGPQLWSLDVRDNFLGDPQIRRLLDFCRQPDLPGVADPVSPDDDAAMYESPPVYQKHDHGPWSTLSTRRPDSASAVIRHMEEHAQSENSSMYIQSGLTNLYVSGNRLTSEILVDLLSTRNRLQVLDIGTVRAANKNKTKNHTTDLFPAAPPHASVWWSPPSPIRPSAQPSPIQDLRIHHSWATYTPTISSSSSSTDTFHLPHLHDAEVFGSAYTSALDAAAADPLAAATYHLTSLTLTGIPTKSHGFTIEQLIRLLRHAAAQAERLARARSAQASAQAPAGTLLSGLRLLRLEFVRTDTGQEEEEEQEEKEDEEMDTFLASTRGDFSFFNNDDDDNNNNNDDDDDKGKGDKKAKGKEQTNMQTRARAKVKAKAKLPPADDLRDVVAELKAFRASASGEVPRWNGTLQLVVPLTASC</sequence>
<feature type="compositionally biased region" description="Acidic residues" evidence="1">
    <location>
        <begin position="554"/>
        <end position="567"/>
    </location>
</feature>
<feature type="region of interest" description="Disordered" evidence="1">
    <location>
        <begin position="551"/>
        <end position="599"/>
    </location>
</feature>
<feature type="compositionally biased region" description="Basic and acidic residues" evidence="1">
    <location>
        <begin position="568"/>
        <end position="580"/>
    </location>
</feature>
<dbReference type="Proteomes" id="UP000006753">
    <property type="component" value="Unassembled WGS sequence"/>
</dbReference>
<evidence type="ECO:0000313" key="3">
    <source>
        <dbReference type="Proteomes" id="UP000006753"/>
    </source>
</evidence>
<organism evidence="2 3">
    <name type="scientific">Marssonina brunnea f. sp. multigermtubi (strain MB_m1)</name>
    <name type="common">Marssonina leaf spot fungus</name>
    <dbReference type="NCBI Taxonomy" id="1072389"/>
    <lineage>
        <taxon>Eukaryota</taxon>
        <taxon>Fungi</taxon>
        <taxon>Dikarya</taxon>
        <taxon>Ascomycota</taxon>
        <taxon>Pezizomycotina</taxon>
        <taxon>Leotiomycetes</taxon>
        <taxon>Helotiales</taxon>
        <taxon>Drepanopezizaceae</taxon>
        <taxon>Drepanopeziza</taxon>
    </lineage>
</organism>
<accession>K1WPH3</accession>
<protein>
    <submittedName>
        <fullName evidence="2">Leucine Rich Repeat domain protein</fullName>
    </submittedName>
</protein>
<name>K1WPH3_MARBU</name>
<evidence type="ECO:0000313" key="2">
    <source>
        <dbReference type="EMBL" id="EKD19535.1"/>
    </source>
</evidence>
<dbReference type="InParanoid" id="K1WPH3"/>
<dbReference type="OMA" id="HERDYWK"/>
<evidence type="ECO:0000256" key="1">
    <source>
        <dbReference type="SAM" id="MobiDB-lite"/>
    </source>
</evidence>